<feature type="signal peptide" evidence="1">
    <location>
        <begin position="1"/>
        <end position="26"/>
    </location>
</feature>
<sequence>MAAPMFFETVKMLLAVAFGGAVALFAAGAPSAAGEVSEIAVRAEALAMNPEDAAADRVGRLRFMGGLVLRSDERRFGGWSALAWEGRCGRLLAVSDTGNWMAFEPVEGKGRLTGVGRAWLAPVLGADGAPPPTKEAGDAEAVSLSGGEADVAFEQTHRIQRYDGIDACAPETLAARARAVEAIPASGAWPRNGGAEAFTRLGDGRMLALSEEAAGPDGGRDALIWRDGKVERRFSWLPPSGFDPTDMVMVGTKALVLHRKFSPLTGAAAAIAVADIAGQLDGSATETLVRPEVLATIAPPLSVDNMEGMALRREGGRMFLYLMSDDNFRSVQRTLLLKFELVGE</sequence>
<feature type="chain" id="PRO_5028934256" evidence="1">
    <location>
        <begin position="27"/>
        <end position="344"/>
    </location>
</feature>
<dbReference type="Proteomes" id="UP000515292">
    <property type="component" value="Chromosome"/>
</dbReference>
<keyword evidence="4" id="KW-1185">Reference proteome</keyword>
<evidence type="ECO:0000259" key="2">
    <source>
        <dbReference type="Pfam" id="PF13449"/>
    </source>
</evidence>
<keyword evidence="1" id="KW-0732">Signal</keyword>
<accession>A0A7G5IF39</accession>
<dbReference type="KEGG" id="sand:H3309_11410"/>
<dbReference type="Pfam" id="PF13449">
    <property type="entry name" value="Phytase-like"/>
    <property type="match status" value="1"/>
</dbReference>
<dbReference type="EMBL" id="CP059851">
    <property type="protein sequence ID" value="QMW21981.1"/>
    <property type="molecule type" value="Genomic_DNA"/>
</dbReference>
<organism evidence="3 4">
    <name type="scientific">Sandaracinobacteroides saxicola</name>
    <dbReference type="NCBI Taxonomy" id="2759707"/>
    <lineage>
        <taxon>Bacteria</taxon>
        <taxon>Pseudomonadati</taxon>
        <taxon>Pseudomonadota</taxon>
        <taxon>Alphaproteobacteria</taxon>
        <taxon>Sphingomonadales</taxon>
        <taxon>Sphingosinicellaceae</taxon>
        <taxon>Sandaracinobacteroides</taxon>
    </lineage>
</organism>
<protein>
    <submittedName>
        <fullName evidence="3">Esterase-like activity of phytase family protein</fullName>
    </submittedName>
</protein>
<gene>
    <name evidence="3" type="ORF">H3309_11410</name>
</gene>
<dbReference type="RefSeq" id="WP_182294826.1">
    <property type="nucleotide sequence ID" value="NZ_CP059851.1"/>
</dbReference>
<feature type="domain" description="Phytase-like" evidence="2">
    <location>
        <begin position="75"/>
        <end position="328"/>
    </location>
</feature>
<reference evidence="3 4" key="1">
    <citation type="submission" date="2020-07" db="EMBL/GenBank/DDBJ databases">
        <title>Complete genome sequence for Sandaracinobacter sp. M6.</title>
        <authorList>
            <person name="Tang Y."/>
            <person name="Liu Q."/>
            <person name="Guo Z."/>
            <person name="Lei P."/>
            <person name="Huang B."/>
        </authorList>
    </citation>
    <scope>NUCLEOTIDE SEQUENCE [LARGE SCALE GENOMIC DNA]</scope>
    <source>
        <strain evidence="3 4">M6</strain>
    </source>
</reference>
<name>A0A7G5IF39_9SPHN</name>
<proteinExistence type="predicted"/>
<dbReference type="AlphaFoldDB" id="A0A7G5IF39"/>
<evidence type="ECO:0000313" key="3">
    <source>
        <dbReference type="EMBL" id="QMW21981.1"/>
    </source>
</evidence>
<dbReference type="InterPro" id="IPR014567">
    <property type="entry name" value="UCP031900"/>
</dbReference>
<evidence type="ECO:0000313" key="4">
    <source>
        <dbReference type="Proteomes" id="UP000515292"/>
    </source>
</evidence>
<evidence type="ECO:0000256" key="1">
    <source>
        <dbReference type="SAM" id="SignalP"/>
    </source>
</evidence>
<dbReference type="PIRSF" id="PIRSF031900">
    <property type="entry name" value="UCP031900"/>
    <property type="match status" value="1"/>
</dbReference>
<dbReference type="InterPro" id="IPR027372">
    <property type="entry name" value="Phytase-like_dom"/>
</dbReference>